<evidence type="ECO:0000313" key="3">
    <source>
        <dbReference type="Proteomes" id="UP000076532"/>
    </source>
</evidence>
<proteinExistence type="predicted"/>
<accession>A0A166I256</accession>
<evidence type="ECO:0000313" key="2">
    <source>
        <dbReference type="EMBL" id="KZP19472.1"/>
    </source>
</evidence>
<name>A0A166I256_9AGAM</name>
<gene>
    <name evidence="2" type="ORF">FIBSPDRAFT_862619</name>
</gene>
<sequence length="176" mass="19517">MEVNSLLSAVPEPTRAEVNRTVDSRLREHREMETPSVESLHDCLEGADRAQGDELARQAGLTASAILAQQQQRNERNTMMSQLSEAQAGLAEARNVADAQAAQIADLVEQLRVVRECAEQTAKPTIDSELLLGEVTVQARAAMESYTNSVRKELEERERIVASHVWQAMEPARQLI</sequence>
<dbReference type="OrthoDB" id="10561714at2759"/>
<feature type="non-terminal residue" evidence="2">
    <location>
        <position position="176"/>
    </location>
</feature>
<dbReference type="AlphaFoldDB" id="A0A166I256"/>
<keyword evidence="3" id="KW-1185">Reference proteome</keyword>
<organism evidence="2 3">
    <name type="scientific">Athelia psychrophila</name>
    <dbReference type="NCBI Taxonomy" id="1759441"/>
    <lineage>
        <taxon>Eukaryota</taxon>
        <taxon>Fungi</taxon>
        <taxon>Dikarya</taxon>
        <taxon>Basidiomycota</taxon>
        <taxon>Agaricomycotina</taxon>
        <taxon>Agaricomycetes</taxon>
        <taxon>Agaricomycetidae</taxon>
        <taxon>Atheliales</taxon>
        <taxon>Atheliaceae</taxon>
        <taxon>Athelia</taxon>
    </lineage>
</organism>
<dbReference type="EMBL" id="KV417563">
    <property type="protein sequence ID" value="KZP19472.1"/>
    <property type="molecule type" value="Genomic_DNA"/>
</dbReference>
<feature type="region of interest" description="Disordered" evidence="1">
    <location>
        <begin position="1"/>
        <end position="39"/>
    </location>
</feature>
<dbReference type="Proteomes" id="UP000076532">
    <property type="component" value="Unassembled WGS sequence"/>
</dbReference>
<evidence type="ECO:0000256" key="1">
    <source>
        <dbReference type="SAM" id="MobiDB-lite"/>
    </source>
</evidence>
<reference evidence="2 3" key="1">
    <citation type="journal article" date="2016" name="Mol. Biol. Evol.">
        <title>Comparative Genomics of Early-Diverging Mushroom-Forming Fungi Provides Insights into the Origins of Lignocellulose Decay Capabilities.</title>
        <authorList>
            <person name="Nagy L.G."/>
            <person name="Riley R."/>
            <person name="Tritt A."/>
            <person name="Adam C."/>
            <person name="Daum C."/>
            <person name="Floudas D."/>
            <person name="Sun H."/>
            <person name="Yadav J.S."/>
            <person name="Pangilinan J."/>
            <person name="Larsson K.H."/>
            <person name="Matsuura K."/>
            <person name="Barry K."/>
            <person name="Labutti K."/>
            <person name="Kuo R."/>
            <person name="Ohm R.A."/>
            <person name="Bhattacharya S.S."/>
            <person name="Shirouzu T."/>
            <person name="Yoshinaga Y."/>
            <person name="Martin F.M."/>
            <person name="Grigoriev I.V."/>
            <person name="Hibbett D.S."/>
        </authorList>
    </citation>
    <scope>NUCLEOTIDE SEQUENCE [LARGE SCALE GENOMIC DNA]</scope>
    <source>
        <strain evidence="2 3">CBS 109695</strain>
    </source>
</reference>
<feature type="compositionally biased region" description="Basic and acidic residues" evidence="1">
    <location>
        <begin position="14"/>
        <end position="39"/>
    </location>
</feature>
<protein>
    <submittedName>
        <fullName evidence="2">Uncharacterized protein</fullName>
    </submittedName>
</protein>